<sequence length="66" mass="7305">MGFASSPLLTRLFLSYTNSLALTRAALPARWFGPRVQPCLITAHQCNYNLPVAWSLVTTCIVKPPE</sequence>
<gene>
    <name evidence="1" type="ORF">LMH87_006299</name>
</gene>
<evidence type="ECO:0000313" key="2">
    <source>
        <dbReference type="Proteomes" id="UP001144673"/>
    </source>
</evidence>
<evidence type="ECO:0000313" key="1">
    <source>
        <dbReference type="EMBL" id="KAJ4164636.1"/>
    </source>
</evidence>
<organism evidence="1 2">
    <name type="scientific">Akanthomyces muscarius</name>
    <name type="common">Entomopathogenic fungus</name>
    <name type="synonym">Lecanicillium muscarium</name>
    <dbReference type="NCBI Taxonomy" id="2231603"/>
    <lineage>
        <taxon>Eukaryota</taxon>
        <taxon>Fungi</taxon>
        <taxon>Dikarya</taxon>
        <taxon>Ascomycota</taxon>
        <taxon>Pezizomycotina</taxon>
        <taxon>Sordariomycetes</taxon>
        <taxon>Hypocreomycetidae</taxon>
        <taxon>Hypocreales</taxon>
        <taxon>Cordycipitaceae</taxon>
        <taxon>Akanthomyces</taxon>
    </lineage>
</organism>
<dbReference type="GeneID" id="80893458"/>
<proteinExistence type="predicted"/>
<protein>
    <submittedName>
        <fullName evidence="1">Uncharacterized protein</fullName>
    </submittedName>
</protein>
<comment type="caution">
    <text evidence="1">The sequence shown here is derived from an EMBL/GenBank/DDBJ whole genome shotgun (WGS) entry which is preliminary data.</text>
</comment>
<dbReference type="Proteomes" id="UP001144673">
    <property type="component" value="Chromosome 1"/>
</dbReference>
<dbReference type="AlphaFoldDB" id="A0A9W8URD7"/>
<dbReference type="KEGG" id="amus:LMH87_006299"/>
<keyword evidence="2" id="KW-1185">Reference proteome</keyword>
<dbReference type="RefSeq" id="XP_056059551.1">
    <property type="nucleotide sequence ID" value="XM_056204166.1"/>
</dbReference>
<accession>A0A9W8URD7</accession>
<name>A0A9W8URD7_AKAMU</name>
<reference evidence="1" key="1">
    <citation type="journal article" date="2023" name="Access Microbiol">
        <title>De-novo genome assembly for Akanthomyces muscarius, a biocontrol agent of insect agricultural pests.</title>
        <authorList>
            <person name="Erdos Z."/>
            <person name="Studholme D.J."/>
            <person name="Raymond B."/>
            <person name="Sharma M."/>
        </authorList>
    </citation>
    <scope>NUCLEOTIDE SEQUENCE</scope>
    <source>
        <strain evidence="1">Ve6</strain>
    </source>
</reference>
<dbReference type="EMBL" id="JAJHUN010000001">
    <property type="protein sequence ID" value="KAJ4164636.1"/>
    <property type="molecule type" value="Genomic_DNA"/>
</dbReference>